<dbReference type="InParanoid" id="K3X0C7"/>
<keyword evidence="2" id="KW-1185">Reference proteome</keyword>
<reference evidence="2" key="2">
    <citation type="submission" date="2010-04" db="EMBL/GenBank/DDBJ databases">
        <authorList>
            <person name="Buell R."/>
            <person name="Hamilton J."/>
            <person name="Hostetler J."/>
        </authorList>
    </citation>
    <scope>NUCLEOTIDE SEQUENCE [LARGE SCALE GENOMIC DNA]</scope>
    <source>
        <strain evidence="2">DAOM:BR144</strain>
    </source>
</reference>
<accession>K3X0C7</accession>
<dbReference type="EMBL" id="GL376592">
    <property type="status" value="NOT_ANNOTATED_CDS"/>
    <property type="molecule type" value="Genomic_DNA"/>
</dbReference>
<dbReference type="EnsemblProtists" id="PYU1_T010676">
    <property type="protein sequence ID" value="PYU1_T010676"/>
    <property type="gene ID" value="PYU1_G010653"/>
</dbReference>
<evidence type="ECO:0000313" key="2">
    <source>
        <dbReference type="Proteomes" id="UP000019132"/>
    </source>
</evidence>
<name>K3X0C7_GLOUD</name>
<dbReference type="eggNOG" id="ENOG502SV4C">
    <property type="taxonomic scope" value="Eukaryota"/>
</dbReference>
<reference evidence="2" key="1">
    <citation type="journal article" date="2010" name="Genome Biol.">
        <title>Genome sequence of the necrotrophic plant pathogen Pythium ultimum reveals original pathogenicity mechanisms and effector repertoire.</title>
        <authorList>
            <person name="Levesque C.A."/>
            <person name="Brouwer H."/>
            <person name="Cano L."/>
            <person name="Hamilton J.P."/>
            <person name="Holt C."/>
            <person name="Huitema E."/>
            <person name="Raffaele S."/>
            <person name="Robideau G.P."/>
            <person name="Thines M."/>
            <person name="Win J."/>
            <person name="Zerillo M.M."/>
            <person name="Beakes G.W."/>
            <person name="Boore J.L."/>
            <person name="Busam D."/>
            <person name="Dumas B."/>
            <person name="Ferriera S."/>
            <person name="Fuerstenberg S.I."/>
            <person name="Gachon C.M."/>
            <person name="Gaulin E."/>
            <person name="Govers F."/>
            <person name="Grenville-Briggs L."/>
            <person name="Horner N."/>
            <person name="Hostetler J."/>
            <person name="Jiang R.H."/>
            <person name="Johnson J."/>
            <person name="Krajaejun T."/>
            <person name="Lin H."/>
            <person name="Meijer H.J."/>
            <person name="Moore B."/>
            <person name="Morris P."/>
            <person name="Phuntmart V."/>
            <person name="Puiu D."/>
            <person name="Shetty J."/>
            <person name="Stajich J.E."/>
            <person name="Tripathy S."/>
            <person name="Wawra S."/>
            <person name="van West P."/>
            <person name="Whitty B.R."/>
            <person name="Coutinho P.M."/>
            <person name="Henrissat B."/>
            <person name="Martin F."/>
            <person name="Thomas P.D."/>
            <person name="Tyler B.M."/>
            <person name="De Vries R.P."/>
            <person name="Kamoun S."/>
            <person name="Yandell M."/>
            <person name="Tisserat N."/>
            <person name="Buell C.R."/>
        </authorList>
    </citation>
    <scope>NUCLEOTIDE SEQUENCE</scope>
    <source>
        <strain evidence="2">DAOM:BR144</strain>
    </source>
</reference>
<dbReference type="HOGENOM" id="CLU_055935_0_0_1"/>
<dbReference type="AlphaFoldDB" id="K3X0C7"/>
<dbReference type="VEuPathDB" id="FungiDB:PYU1_G010653"/>
<evidence type="ECO:0000313" key="1">
    <source>
        <dbReference type="EnsemblProtists" id="PYU1_T010676"/>
    </source>
</evidence>
<reference evidence="1" key="3">
    <citation type="submission" date="2015-02" db="UniProtKB">
        <authorList>
            <consortium name="EnsemblProtists"/>
        </authorList>
    </citation>
    <scope>IDENTIFICATION</scope>
    <source>
        <strain evidence="1">DAOM BR144</strain>
    </source>
</reference>
<dbReference type="Proteomes" id="UP000019132">
    <property type="component" value="Unassembled WGS sequence"/>
</dbReference>
<proteinExistence type="predicted"/>
<protein>
    <submittedName>
        <fullName evidence="1">Uncharacterized protein</fullName>
    </submittedName>
</protein>
<sequence>MKLEKSYAEKFNLSRRHSTLMKKISPNAGELLQPQYTEEKNWNIEAYFVDEEFELELENFYALVVHNVTNESALEYPRKKIERYVTEWAGMDKRIRKWWEPRKDLALACSADLQLVVPDVWIGSALTWEQPNAVAVKKITHIVHCCTTVVRQFGAVDATSVVQAAVSPLPSTSAYTIALSELPRLDFLQQQRDASIKGSTAQTTTWEELDTASKFIFGIMSTQNTITMHEYKRRRGGFCCIATVEFQRPLRTARRFIAPSKYLMSQLEQFDLELRRRRIGMRLPLHKVPG</sequence>
<organism evidence="1 2">
    <name type="scientific">Globisporangium ultimum (strain ATCC 200006 / CBS 805.95 / DAOM BR144)</name>
    <name type="common">Pythium ultimum</name>
    <dbReference type="NCBI Taxonomy" id="431595"/>
    <lineage>
        <taxon>Eukaryota</taxon>
        <taxon>Sar</taxon>
        <taxon>Stramenopiles</taxon>
        <taxon>Oomycota</taxon>
        <taxon>Peronosporomycetes</taxon>
        <taxon>Pythiales</taxon>
        <taxon>Pythiaceae</taxon>
        <taxon>Globisporangium</taxon>
    </lineage>
</organism>